<gene>
    <name evidence="3" type="ORF">ABEG17_06255</name>
</gene>
<sequence length="469" mass="49240">MSLETELRDALASRADDLDAPAFDPYERVAGAIVTSRRRRRAAAVGAVAAVAAIAVLVPGLAQGDHRSTLPAKRTQVVVPGPNDPRWSAMSSWPVRGSLAEDKELIKAVAEKFGTSHVLYAGDLDRTRVVVGWDPEDGGSSRVTMFAGSRGTGVDGMSEVSSASGGNTDLVVLRESDDKDSRLVTLTTPSTRTLSLSKGLQIATDGTVTRDPYRQVALTDGVYSEDLKDSPPHFMRVEVPGGTSDSTPARLTGLPRQQREDMGSICLNCTGEDFRVKAEQGIGAGVAVDHGLSPTQVQTTTVYFGAVDRTIASRLGMNEAKGGTTRLMVTDTTLPQGQVLRSALVVDTAKDGSAATTMELATGVPIDAGTAAVRPYVLHGGGAETGTMSFQVFAPNAARVRLVSSTPSLHPSTAKLPTPEGTALTTTPNWSSEQRPPYAVEVYDAAGAKVGQWPLDLPSEDVWTAGTAP</sequence>
<dbReference type="AlphaFoldDB" id="A0AAU7JWX7"/>
<feature type="region of interest" description="Disordered" evidence="1">
    <location>
        <begin position="407"/>
        <end position="433"/>
    </location>
</feature>
<keyword evidence="2" id="KW-0812">Transmembrane</keyword>
<feature type="transmembrane region" description="Helical" evidence="2">
    <location>
        <begin position="42"/>
        <end position="62"/>
    </location>
</feature>
<evidence type="ECO:0008006" key="4">
    <source>
        <dbReference type="Google" id="ProtNLM"/>
    </source>
</evidence>
<dbReference type="EMBL" id="CP157483">
    <property type="protein sequence ID" value="XBO44938.1"/>
    <property type="molecule type" value="Genomic_DNA"/>
</dbReference>
<accession>A0AAU7JWX7</accession>
<reference evidence="3" key="1">
    <citation type="submission" date="2024-05" db="EMBL/GenBank/DDBJ databases">
        <authorList>
            <person name="Kim S."/>
            <person name="Heo J."/>
            <person name="Choi H."/>
            <person name="Choi Y."/>
            <person name="Kwon S.-W."/>
            <person name="Kim Y."/>
        </authorList>
    </citation>
    <scope>NUCLEOTIDE SEQUENCE</scope>
    <source>
        <strain evidence="3">KACC 23699</strain>
    </source>
</reference>
<evidence type="ECO:0000256" key="1">
    <source>
        <dbReference type="SAM" id="MobiDB-lite"/>
    </source>
</evidence>
<evidence type="ECO:0000313" key="3">
    <source>
        <dbReference type="EMBL" id="XBO44938.1"/>
    </source>
</evidence>
<keyword evidence="2" id="KW-0472">Membrane</keyword>
<evidence type="ECO:0000256" key="2">
    <source>
        <dbReference type="SAM" id="Phobius"/>
    </source>
</evidence>
<proteinExistence type="predicted"/>
<keyword evidence="2" id="KW-1133">Transmembrane helix</keyword>
<protein>
    <recommendedName>
        <fullName evidence="4">DUF4179 domain-containing protein</fullName>
    </recommendedName>
</protein>
<dbReference type="RefSeq" id="WP_406832423.1">
    <property type="nucleotide sequence ID" value="NZ_CP157483.1"/>
</dbReference>
<feature type="compositionally biased region" description="Polar residues" evidence="1">
    <location>
        <begin position="423"/>
        <end position="433"/>
    </location>
</feature>
<organism evidence="3">
    <name type="scientific">Pedococcus sp. KACC 23699</name>
    <dbReference type="NCBI Taxonomy" id="3149228"/>
    <lineage>
        <taxon>Bacteria</taxon>
        <taxon>Bacillati</taxon>
        <taxon>Actinomycetota</taxon>
        <taxon>Actinomycetes</taxon>
        <taxon>Micrococcales</taxon>
        <taxon>Intrasporangiaceae</taxon>
        <taxon>Pedococcus</taxon>
    </lineage>
</organism>
<name>A0AAU7JWX7_9MICO</name>